<dbReference type="Pfam" id="PF13620">
    <property type="entry name" value="CarboxypepD_reg"/>
    <property type="match status" value="2"/>
</dbReference>
<organism evidence="2 3">
    <name type="scientific">Saccharothrix longispora</name>
    <dbReference type="NCBI Taxonomy" id="33920"/>
    <lineage>
        <taxon>Bacteria</taxon>
        <taxon>Bacillati</taxon>
        <taxon>Actinomycetota</taxon>
        <taxon>Actinomycetes</taxon>
        <taxon>Pseudonocardiales</taxon>
        <taxon>Pseudonocardiaceae</taxon>
        <taxon>Saccharothrix</taxon>
    </lineage>
</organism>
<dbReference type="Proteomes" id="UP001268819">
    <property type="component" value="Unassembled WGS sequence"/>
</dbReference>
<dbReference type="InterPro" id="IPR008969">
    <property type="entry name" value="CarboxyPept-like_regulatory"/>
</dbReference>
<evidence type="ECO:0000313" key="3">
    <source>
        <dbReference type="Proteomes" id="UP001268819"/>
    </source>
</evidence>
<evidence type="ECO:0000313" key="2">
    <source>
        <dbReference type="EMBL" id="MDR6594826.1"/>
    </source>
</evidence>
<reference evidence="2 3" key="1">
    <citation type="submission" date="2023-07" db="EMBL/GenBank/DDBJ databases">
        <title>Sequencing the genomes of 1000 actinobacteria strains.</title>
        <authorList>
            <person name="Klenk H.-P."/>
        </authorList>
    </citation>
    <scope>NUCLEOTIDE SEQUENCE [LARGE SCALE GENOMIC DNA]</scope>
    <source>
        <strain evidence="2 3">DSM 43749</strain>
    </source>
</reference>
<dbReference type="SUPFAM" id="SSF49478">
    <property type="entry name" value="Cna protein B-type domain"/>
    <property type="match status" value="1"/>
</dbReference>
<dbReference type="EMBL" id="JAVDSG010000001">
    <property type="protein sequence ID" value="MDR6594826.1"/>
    <property type="molecule type" value="Genomic_DNA"/>
</dbReference>
<dbReference type="SUPFAM" id="SSF49464">
    <property type="entry name" value="Carboxypeptidase regulatory domain-like"/>
    <property type="match status" value="1"/>
</dbReference>
<name>A0ABU1PW18_9PSEU</name>
<keyword evidence="1" id="KW-0732">Signal</keyword>
<dbReference type="RefSeq" id="WP_310307860.1">
    <property type="nucleotide sequence ID" value="NZ_BAAAXB010000001.1"/>
</dbReference>
<feature type="signal peptide" evidence="1">
    <location>
        <begin position="1"/>
        <end position="24"/>
    </location>
</feature>
<accession>A0ABU1PW18</accession>
<evidence type="ECO:0000256" key="1">
    <source>
        <dbReference type="SAM" id="SignalP"/>
    </source>
</evidence>
<dbReference type="Gene3D" id="2.60.40.10">
    <property type="entry name" value="Immunoglobulins"/>
    <property type="match status" value="1"/>
</dbReference>
<comment type="caution">
    <text evidence="2">The sequence shown here is derived from an EMBL/GenBank/DDBJ whole genome shotgun (WGS) entry which is preliminary data.</text>
</comment>
<protein>
    <recommendedName>
        <fullName evidence="4">Alpha-amylase</fullName>
    </recommendedName>
</protein>
<keyword evidence="3" id="KW-1185">Reference proteome</keyword>
<gene>
    <name evidence="2" type="ORF">J2S66_003210</name>
</gene>
<dbReference type="InterPro" id="IPR013783">
    <property type="entry name" value="Ig-like_fold"/>
</dbReference>
<sequence>MRRRLAALVAACALLVPFTGTASADSLLSEGIVTARFTGQPVPGACVTAFDANQVQVAQACADESGRYSLSVPTGSWGPFKLRTTGEGYADTWYARHSAADARDFASADPVYTGNPRHELGLRPPGIGVLRGTLTTSAGAPIANATVAIVDVDGNRWGPSTGTAGDGTYRFTGLWPGHYKIQFRTPYDGEQWYHRQESIADAEAVVVAGDVETSVDEQTFPPGTVDLTVVDEVSGAPVRSFCVFTPGVGADRPCTTDGRIAYQLKRGTYTLHIAPDKTHFGVDHGGVVVRSGETTPVVAQAKPGVAIRTTVRDARTGAPVAGTCVEPIDVGAHGVSGERAAEWCSDASGVVALGPLTPAAYRLLARPAAPHGLQWVGWLGGTGDQRLARRVDATPGRWTDLPPIRLDRAGTVTGVVTDRVTGAGVAEVCVFPFAAPGAYGETCTDQAGAYRLTGLGPYRWPLEFAHRPGEYAWQWSGGAADRFAATPVRVRAEREVAHDESLVVGGSVSGTTAVDGDEYAWVHVMAVNARTGDVAGAGDTNYGNGYVVRGLGTQEVKLRFRAVEREPREVWYRDAASFGAATPVAVTAGADVPGVEQHIG</sequence>
<evidence type="ECO:0008006" key="4">
    <source>
        <dbReference type="Google" id="ProtNLM"/>
    </source>
</evidence>
<feature type="chain" id="PRO_5045960405" description="Alpha-amylase" evidence="1">
    <location>
        <begin position="25"/>
        <end position="600"/>
    </location>
</feature>
<proteinExistence type="predicted"/>
<dbReference type="Gene3D" id="2.60.40.1120">
    <property type="entry name" value="Carboxypeptidase-like, regulatory domain"/>
    <property type="match status" value="1"/>
</dbReference>